<comment type="caution">
    <text evidence="2">The sequence shown here is derived from an EMBL/GenBank/DDBJ whole genome shotgun (WGS) entry which is preliminary data.</text>
</comment>
<dbReference type="InterPro" id="IPR019613">
    <property type="entry name" value="DUF4198"/>
</dbReference>
<organism evidence="2 3">
    <name type="scientific">Aquabacter spiritensis</name>
    <dbReference type="NCBI Taxonomy" id="933073"/>
    <lineage>
        <taxon>Bacteria</taxon>
        <taxon>Pseudomonadati</taxon>
        <taxon>Pseudomonadota</taxon>
        <taxon>Alphaproteobacteria</taxon>
        <taxon>Hyphomicrobiales</taxon>
        <taxon>Xanthobacteraceae</taxon>
        <taxon>Aquabacter</taxon>
    </lineage>
</organism>
<dbReference type="RefSeq" id="WP_132031460.1">
    <property type="nucleotide sequence ID" value="NZ_SMAI01000006.1"/>
</dbReference>
<evidence type="ECO:0000313" key="3">
    <source>
        <dbReference type="Proteomes" id="UP000294664"/>
    </source>
</evidence>
<dbReference type="Pfam" id="PF10670">
    <property type="entry name" value="DUF4198"/>
    <property type="match status" value="1"/>
</dbReference>
<keyword evidence="1" id="KW-0732">Signal</keyword>
<keyword evidence="3" id="KW-1185">Reference proteome</keyword>
<proteinExistence type="predicted"/>
<evidence type="ECO:0000313" key="2">
    <source>
        <dbReference type="EMBL" id="TCT04688.1"/>
    </source>
</evidence>
<dbReference type="EMBL" id="SMAI01000006">
    <property type="protein sequence ID" value="TCT04688.1"/>
    <property type="molecule type" value="Genomic_DNA"/>
</dbReference>
<feature type="chain" id="PRO_5020534804" evidence="1">
    <location>
        <begin position="21"/>
        <end position="241"/>
    </location>
</feature>
<dbReference type="OrthoDB" id="8205113at2"/>
<feature type="signal peptide" evidence="1">
    <location>
        <begin position="1"/>
        <end position="20"/>
    </location>
</feature>
<sequence length="241" mass="25028">MRAPLSALFLAATIAFPAAAHDFVVKPKAASGASIPVQVMLTEVFIVGDFVPPIENVTARVVSGGGASAVALTANAETKSLEGTAAAPSDAPFLVTAKLSRTRTPRPEAGRPPEPATLSENASKALLNLKPGATGFDIATGDRLEIVPLANPAELKVGDELPVKLLFDGKPFAGRILATYDGFSTREATYAYASAAEKDGLGYVKITAPGLWVVKTSHSLAETAPTYGRYSANANMVFTVR</sequence>
<gene>
    <name evidence="2" type="ORF">EDC64_106120</name>
</gene>
<protein>
    <submittedName>
        <fullName evidence="2">Uncharacterized protein DUF4198</fullName>
    </submittedName>
</protein>
<evidence type="ECO:0000256" key="1">
    <source>
        <dbReference type="SAM" id="SignalP"/>
    </source>
</evidence>
<accession>A0A4V2UXS9</accession>
<dbReference type="Proteomes" id="UP000294664">
    <property type="component" value="Unassembled WGS sequence"/>
</dbReference>
<name>A0A4V2UXS9_9HYPH</name>
<dbReference type="AlphaFoldDB" id="A0A4V2UXS9"/>
<reference evidence="2 3" key="1">
    <citation type="submission" date="2019-03" db="EMBL/GenBank/DDBJ databases">
        <title>Genomic Encyclopedia of Type Strains, Phase IV (KMG-IV): sequencing the most valuable type-strain genomes for metagenomic binning, comparative biology and taxonomic classification.</title>
        <authorList>
            <person name="Goeker M."/>
        </authorList>
    </citation>
    <scope>NUCLEOTIDE SEQUENCE [LARGE SCALE GENOMIC DNA]</scope>
    <source>
        <strain evidence="2 3">DSM 9035</strain>
    </source>
</reference>